<gene>
    <name evidence="1" type="ORF">HAX54_019645</name>
</gene>
<protein>
    <submittedName>
        <fullName evidence="1">Uncharacterized protein</fullName>
    </submittedName>
</protein>
<organism evidence="1 2">
    <name type="scientific">Datura stramonium</name>
    <name type="common">Jimsonweed</name>
    <name type="synonym">Common thornapple</name>
    <dbReference type="NCBI Taxonomy" id="4076"/>
    <lineage>
        <taxon>Eukaryota</taxon>
        <taxon>Viridiplantae</taxon>
        <taxon>Streptophyta</taxon>
        <taxon>Embryophyta</taxon>
        <taxon>Tracheophyta</taxon>
        <taxon>Spermatophyta</taxon>
        <taxon>Magnoliopsida</taxon>
        <taxon>eudicotyledons</taxon>
        <taxon>Gunneridae</taxon>
        <taxon>Pentapetalae</taxon>
        <taxon>asterids</taxon>
        <taxon>lamiids</taxon>
        <taxon>Solanales</taxon>
        <taxon>Solanaceae</taxon>
        <taxon>Solanoideae</taxon>
        <taxon>Datureae</taxon>
        <taxon>Datura</taxon>
    </lineage>
</organism>
<evidence type="ECO:0000313" key="1">
    <source>
        <dbReference type="EMBL" id="MCD9560838.1"/>
    </source>
</evidence>
<dbReference type="EMBL" id="JACEIK010002387">
    <property type="protein sequence ID" value="MCD9560838.1"/>
    <property type="molecule type" value="Genomic_DNA"/>
</dbReference>
<evidence type="ECO:0000313" key="2">
    <source>
        <dbReference type="Proteomes" id="UP000823775"/>
    </source>
</evidence>
<reference evidence="1 2" key="1">
    <citation type="journal article" date="2021" name="BMC Genomics">
        <title>Datura genome reveals duplications of psychoactive alkaloid biosynthetic genes and high mutation rate following tissue culture.</title>
        <authorList>
            <person name="Rajewski A."/>
            <person name="Carter-House D."/>
            <person name="Stajich J."/>
            <person name="Litt A."/>
        </authorList>
    </citation>
    <scope>NUCLEOTIDE SEQUENCE [LARGE SCALE GENOMIC DNA]</scope>
    <source>
        <strain evidence="1">AR-01</strain>
    </source>
</reference>
<proteinExistence type="predicted"/>
<comment type="caution">
    <text evidence="1">The sequence shown here is derived from an EMBL/GenBank/DDBJ whole genome shotgun (WGS) entry which is preliminary data.</text>
</comment>
<feature type="non-terminal residue" evidence="1">
    <location>
        <position position="51"/>
    </location>
</feature>
<dbReference type="Proteomes" id="UP000823775">
    <property type="component" value="Unassembled WGS sequence"/>
</dbReference>
<accession>A0ABS8URK9</accession>
<name>A0ABS8URK9_DATST</name>
<keyword evidence="2" id="KW-1185">Reference proteome</keyword>
<sequence>MCGRRVDGGMRKPIIERAGGRTSGQANGLRVVHSSPTLGVARRAFAPPQWE</sequence>